<dbReference type="RefSeq" id="XP_004828948.1">
    <property type="nucleotide sequence ID" value="XM_004828891.1"/>
</dbReference>
<dbReference type="eggNOG" id="KOG0007">
    <property type="taxonomic scope" value="Eukaryota"/>
</dbReference>
<dbReference type="SUPFAM" id="SSF109905">
    <property type="entry name" value="Surp module (SWAP domain)"/>
    <property type="match status" value="2"/>
</dbReference>
<evidence type="ECO:0000313" key="9">
    <source>
        <dbReference type="Proteomes" id="UP000031512"/>
    </source>
</evidence>
<dbReference type="GO" id="GO:0003723">
    <property type="term" value="F:RNA binding"/>
    <property type="evidence" value="ECO:0007669"/>
    <property type="project" value="InterPro"/>
</dbReference>
<comment type="subcellular location">
    <subcellularLocation>
        <location evidence="1">Nucleus</location>
    </subcellularLocation>
</comment>
<keyword evidence="6" id="KW-0539">Nucleus</keyword>
<dbReference type="Pfam" id="PF01805">
    <property type="entry name" value="Surp"/>
    <property type="match status" value="2"/>
</dbReference>
<dbReference type="AlphaFoldDB" id="L0AUH4"/>
<dbReference type="Gene3D" id="1.10.10.790">
    <property type="entry name" value="Surp module"/>
    <property type="match status" value="2"/>
</dbReference>
<sequence>MASIASEVIYPPSYVRTVIDKTAQFVAKNGEQFEQKIRLEQYDGSGASSSKFSFLEPGNAYYTYYRLKLSELQGNKVVDLVPSIPQAILDKRKKLELKNKQKEQLLALSDFGSSSEALERPESDVFTFEQPYITSLDMDIIKHTALFVARNGQKFLVELTKRERSNPQFDFLNPSHHLFGYFSNLTDAYTKCLLPPGPQIERLKTIAKDRIKYLRICQRRADWDAQEAAKIEAEARRKEEERAEMQSIDWYSFFIAETINFSDVSFTLSSSIKNVQFKDDLPVPIDFSQPEALAKLTFKSLFTPKTTKEDAPPPPIVTVDDVDVAECTIPFDDDLRKSDVSNFSDVPPAKRSNREETRIVQDGDETIKVKKSYVRTKKSSGSQMQKCPITGQMVPASEMSEHLRILLLDPKWKQQKDKFMERAAMESAFAPTEDIEGNLSNFVASRPDLFGSVEDEVCSFSPLNAFTDFGSYKGRSEYR</sequence>
<accession>L0AUH4</accession>
<evidence type="ECO:0000256" key="2">
    <source>
        <dbReference type="ARBA" id="ARBA00022664"/>
    </source>
</evidence>
<dbReference type="SMART" id="SM00648">
    <property type="entry name" value="SWAP"/>
    <property type="match status" value="2"/>
</dbReference>
<name>L0AUH4_THEEQ</name>
<dbReference type="GO" id="GO:0000381">
    <property type="term" value="P:regulation of alternative mRNA splicing, via spliceosome"/>
    <property type="evidence" value="ECO:0007669"/>
    <property type="project" value="TreeGrafter"/>
</dbReference>
<evidence type="ECO:0000313" key="8">
    <source>
        <dbReference type="EMBL" id="AFZ79282.1"/>
    </source>
</evidence>
<evidence type="ECO:0000256" key="1">
    <source>
        <dbReference type="ARBA" id="ARBA00004123"/>
    </source>
</evidence>
<dbReference type="PROSITE" id="PS50128">
    <property type="entry name" value="SURP"/>
    <property type="match status" value="2"/>
</dbReference>
<dbReference type="FunFam" id="1.10.10.790:FF:000002">
    <property type="entry name" value="Splicing factor 3A subunit 1"/>
    <property type="match status" value="1"/>
</dbReference>
<dbReference type="Pfam" id="PF12230">
    <property type="entry name" value="PRP21_like_P"/>
    <property type="match status" value="1"/>
</dbReference>
<keyword evidence="5" id="KW-0508">mRNA splicing</keyword>
<feature type="domain" description="SURP motif" evidence="7">
    <location>
        <begin position="140"/>
        <end position="182"/>
    </location>
</feature>
<dbReference type="GO" id="GO:0005686">
    <property type="term" value="C:U2 snRNP"/>
    <property type="evidence" value="ECO:0007669"/>
    <property type="project" value="TreeGrafter"/>
</dbReference>
<evidence type="ECO:0000256" key="6">
    <source>
        <dbReference type="ARBA" id="ARBA00023242"/>
    </source>
</evidence>
<dbReference type="FunFam" id="1.10.10.790:FF:000001">
    <property type="entry name" value="Splicing factor 3a, subunit 1"/>
    <property type="match status" value="1"/>
</dbReference>
<keyword evidence="3" id="KW-0747">Spliceosome</keyword>
<dbReference type="Proteomes" id="UP000031512">
    <property type="component" value="Chromosome 1"/>
</dbReference>
<evidence type="ECO:0000256" key="4">
    <source>
        <dbReference type="ARBA" id="ARBA00022737"/>
    </source>
</evidence>
<dbReference type="GO" id="GO:0045292">
    <property type="term" value="P:mRNA cis splicing, via spliceosome"/>
    <property type="evidence" value="ECO:0007669"/>
    <property type="project" value="InterPro"/>
</dbReference>
<dbReference type="GO" id="GO:0071004">
    <property type="term" value="C:U2-type prespliceosome"/>
    <property type="evidence" value="ECO:0007669"/>
    <property type="project" value="TreeGrafter"/>
</dbReference>
<dbReference type="GeneID" id="15806037"/>
<protein>
    <recommendedName>
        <fullName evidence="7">SURP motif domain-containing protein</fullName>
    </recommendedName>
</protein>
<dbReference type="STRING" id="1537102.L0AUH4"/>
<dbReference type="GO" id="GO:0071013">
    <property type="term" value="C:catalytic step 2 spliceosome"/>
    <property type="evidence" value="ECO:0007669"/>
    <property type="project" value="TreeGrafter"/>
</dbReference>
<dbReference type="PANTHER" id="PTHR15316">
    <property type="entry name" value="SPLICEOSOME ASSOCIATED PROTEIN 114/SWAP SPLICING FACTOR-RELATED"/>
    <property type="match status" value="1"/>
</dbReference>
<dbReference type="InterPro" id="IPR000061">
    <property type="entry name" value="Surp"/>
</dbReference>
<keyword evidence="2" id="KW-0507">mRNA processing</keyword>
<evidence type="ECO:0000256" key="5">
    <source>
        <dbReference type="ARBA" id="ARBA00023187"/>
    </source>
</evidence>
<dbReference type="EMBL" id="CP001669">
    <property type="protein sequence ID" value="AFZ79282.1"/>
    <property type="molecule type" value="Genomic_DNA"/>
</dbReference>
<evidence type="ECO:0000259" key="7">
    <source>
        <dbReference type="PROSITE" id="PS50128"/>
    </source>
</evidence>
<dbReference type="OrthoDB" id="447637at2759"/>
<keyword evidence="9" id="KW-1185">Reference proteome</keyword>
<proteinExistence type="predicted"/>
<dbReference type="PANTHER" id="PTHR15316:SF1">
    <property type="entry name" value="SPLICING FACTOR 3A SUBUNIT 1"/>
    <property type="match status" value="1"/>
</dbReference>
<dbReference type="InterPro" id="IPR035967">
    <property type="entry name" value="SWAP/Surp_sf"/>
</dbReference>
<reference evidence="8 9" key="1">
    <citation type="journal article" date="2012" name="BMC Genomics">
        <title>Comparative genomic analysis and phylogenetic position of Theileria equi.</title>
        <authorList>
            <person name="Kappmeyer L.S."/>
            <person name="Thiagarajan M."/>
            <person name="Herndon D.R."/>
            <person name="Ramsay J.D."/>
            <person name="Caler E."/>
            <person name="Djikeng A."/>
            <person name="Gillespie J.J."/>
            <person name="Lau A.O."/>
            <person name="Roalson E.H."/>
            <person name="Silva J.C."/>
            <person name="Silva M.G."/>
            <person name="Suarez C.E."/>
            <person name="Ueti M.W."/>
            <person name="Nene V.M."/>
            <person name="Mealey R.H."/>
            <person name="Knowles D.P."/>
            <person name="Brayton K.A."/>
        </authorList>
    </citation>
    <scope>NUCLEOTIDE SEQUENCE [LARGE SCALE GENOMIC DNA]</scope>
    <source>
        <strain evidence="8 9">WA</strain>
    </source>
</reference>
<gene>
    <name evidence="8" type="ORF">BEWA_021300</name>
</gene>
<dbReference type="InterPro" id="IPR022030">
    <property type="entry name" value="SF3A1_dom"/>
</dbReference>
<evidence type="ECO:0000256" key="3">
    <source>
        <dbReference type="ARBA" id="ARBA00022728"/>
    </source>
</evidence>
<dbReference type="VEuPathDB" id="PiroplasmaDB:BEWA_021300"/>
<dbReference type="InterPro" id="IPR045146">
    <property type="entry name" value="SF3A1"/>
</dbReference>
<organism evidence="8 9">
    <name type="scientific">Theileria equi strain WA</name>
    <dbReference type="NCBI Taxonomy" id="1537102"/>
    <lineage>
        <taxon>Eukaryota</taxon>
        <taxon>Sar</taxon>
        <taxon>Alveolata</taxon>
        <taxon>Apicomplexa</taxon>
        <taxon>Aconoidasida</taxon>
        <taxon>Piroplasmida</taxon>
        <taxon>Theileriidae</taxon>
        <taxon>Theileria</taxon>
    </lineage>
</organism>
<keyword evidence="4" id="KW-0677">Repeat</keyword>
<dbReference type="KEGG" id="beq:BEWA_021300"/>
<feature type="domain" description="SURP motif" evidence="7">
    <location>
        <begin position="18"/>
        <end position="65"/>
    </location>
</feature>